<sequence length="246" mass="27071">MVEKQLIIAVEGTAAMGPYWRTIVSDYLEKIISDEEGHNGNYKRDSKGRNGRKRRVVLDSSDEDIEDENAMSLASPGFQQEQLAPDSTCNAENLTEKGCVNLEEQKSIKLEIKTLKEAGTPPGFRWIRVSLNVVGFAAAAATTEKVGILEFLNGVHLKASMEAICTKIKVLERNLTEMRLRLRKSAEEREQCSGDGWSWRRQSVVGSVNVVVGIDAPIMDSRVIGDPSIIADEAPAEPGQPPVLHP</sequence>
<comment type="caution">
    <text evidence="1">The sequence shown here is derived from an EMBL/GenBank/DDBJ whole genome shotgun (WGS) entry which is preliminary data.</text>
</comment>
<proteinExistence type="predicted"/>
<reference evidence="1" key="2">
    <citation type="submission" date="2023-06" db="EMBL/GenBank/DDBJ databases">
        <authorList>
            <person name="Ma L."/>
            <person name="Liu K.-W."/>
            <person name="Li Z."/>
            <person name="Hsiao Y.-Y."/>
            <person name="Qi Y."/>
            <person name="Fu T."/>
            <person name="Tang G."/>
            <person name="Zhang D."/>
            <person name="Sun W.-H."/>
            <person name="Liu D.-K."/>
            <person name="Li Y."/>
            <person name="Chen G.-Z."/>
            <person name="Liu X.-D."/>
            <person name="Liao X.-Y."/>
            <person name="Jiang Y.-T."/>
            <person name="Yu X."/>
            <person name="Hao Y."/>
            <person name="Huang J."/>
            <person name="Zhao X.-W."/>
            <person name="Ke S."/>
            <person name="Chen Y.-Y."/>
            <person name="Wu W.-L."/>
            <person name="Hsu J.-L."/>
            <person name="Lin Y.-F."/>
            <person name="Huang M.-D."/>
            <person name="Li C.-Y."/>
            <person name="Huang L."/>
            <person name="Wang Z.-W."/>
            <person name="Zhao X."/>
            <person name="Zhong W.-Y."/>
            <person name="Peng D.-H."/>
            <person name="Ahmad S."/>
            <person name="Lan S."/>
            <person name="Zhang J.-S."/>
            <person name="Tsai W.-C."/>
            <person name="Van De Peer Y."/>
            <person name="Liu Z.-J."/>
        </authorList>
    </citation>
    <scope>NUCLEOTIDE SEQUENCE</scope>
    <source>
        <strain evidence="1">CP</strain>
        <tissue evidence="1">Leaves</tissue>
    </source>
</reference>
<dbReference type="GO" id="GO:0016592">
    <property type="term" value="C:mediator complex"/>
    <property type="evidence" value="ECO:0007669"/>
    <property type="project" value="TreeGrafter"/>
</dbReference>
<evidence type="ECO:0000313" key="2">
    <source>
        <dbReference type="Proteomes" id="UP001180020"/>
    </source>
</evidence>
<keyword evidence="2" id="KW-1185">Reference proteome</keyword>
<gene>
    <name evidence="1" type="primary">MED25</name>
    <name evidence="1" type="ORF">QJS10_CPA10g00784</name>
</gene>
<evidence type="ECO:0000313" key="1">
    <source>
        <dbReference type="EMBL" id="KAK1306222.1"/>
    </source>
</evidence>
<dbReference type="Proteomes" id="UP001180020">
    <property type="component" value="Unassembled WGS sequence"/>
</dbReference>
<dbReference type="GO" id="GO:0005667">
    <property type="term" value="C:transcription regulator complex"/>
    <property type="evidence" value="ECO:0007669"/>
    <property type="project" value="TreeGrafter"/>
</dbReference>
<dbReference type="AlphaFoldDB" id="A0AAV9DXY9"/>
<dbReference type="GO" id="GO:0045944">
    <property type="term" value="P:positive regulation of transcription by RNA polymerase II"/>
    <property type="evidence" value="ECO:0007669"/>
    <property type="project" value="TreeGrafter"/>
</dbReference>
<dbReference type="PANTHER" id="PTHR12433:SF11">
    <property type="entry name" value="MEDIATOR OF RNA POLYMERASE II TRANSCRIPTION SUBUNIT 25"/>
    <property type="match status" value="1"/>
</dbReference>
<protein>
    <submittedName>
        <fullName evidence="1">Mediator of RNA polymerase II transcription subunit 25</fullName>
    </submittedName>
</protein>
<dbReference type="EMBL" id="JAUJYO010000010">
    <property type="protein sequence ID" value="KAK1306222.1"/>
    <property type="molecule type" value="Genomic_DNA"/>
</dbReference>
<organism evidence="1 2">
    <name type="scientific">Acorus calamus</name>
    <name type="common">Sweet flag</name>
    <dbReference type="NCBI Taxonomy" id="4465"/>
    <lineage>
        <taxon>Eukaryota</taxon>
        <taxon>Viridiplantae</taxon>
        <taxon>Streptophyta</taxon>
        <taxon>Embryophyta</taxon>
        <taxon>Tracheophyta</taxon>
        <taxon>Spermatophyta</taxon>
        <taxon>Magnoliopsida</taxon>
        <taxon>Liliopsida</taxon>
        <taxon>Acoraceae</taxon>
        <taxon>Acorus</taxon>
    </lineage>
</organism>
<reference evidence="1" key="1">
    <citation type="journal article" date="2023" name="Nat. Commun.">
        <title>Diploid and tetraploid genomes of Acorus and the evolution of monocots.</title>
        <authorList>
            <person name="Ma L."/>
            <person name="Liu K.W."/>
            <person name="Li Z."/>
            <person name="Hsiao Y.Y."/>
            <person name="Qi Y."/>
            <person name="Fu T."/>
            <person name="Tang G.D."/>
            <person name="Zhang D."/>
            <person name="Sun W.H."/>
            <person name="Liu D.K."/>
            <person name="Li Y."/>
            <person name="Chen G.Z."/>
            <person name="Liu X.D."/>
            <person name="Liao X.Y."/>
            <person name="Jiang Y.T."/>
            <person name="Yu X."/>
            <person name="Hao Y."/>
            <person name="Huang J."/>
            <person name="Zhao X.W."/>
            <person name="Ke S."/>
            <person name="Chen Y.Y."/>
            <person name="Wu W.L."/>
            <person name="Hsu J.L."/>
            <person name="Lin Y.F."/>
            <person name="Huang M.D."/>
            <person name="Li C.Y."/>
            <person name="Huang L."/>
            <person name="Wang Z.W."/>
            <person name="Zhao X."/>
            <person name="Zhong W.Y."/>
            <person name="Peng D.H."/>
            <person name="Ahmad S."/>
            <person name="Lan S."/>
            <person name="Zhang J.S."/>
            <person name="Tsai W.C."/>
            <person name="Van de Peer Y."/>
            <person name="Liu Z.J."/>
        </authorList>
    </citation>
    <scope>NUCLEOTIDE SEQUENCE</scope>
    <source>
        <strain evidence="1">CP</strain>
    </source>
</reference>
<accession>A0AAV9DXY9</accession>
<name>A0AAV9DXY9_ACOCL</name>
<dbReference type="PANTHER" id="PTHR12433">
    <property type="entry name" value="MEDIATOR OF RNA POLYMERASE II TRANSCRIPTION SUBUNIT 25"/>
    <property type="match status" value="1"/>
</dbReference>